<dbReference type="Gene3D" id="3.30.2270.10">
    <property type="entry name" value="Folate-binding superfamily"/>
    <property type="match status" value="1"/>
</dbReference>
<gene>
    <name evidence="1" type="ORF">GCM10023209_17760</name>
</gene>
<dbReference type="RefSeq" id="WP_259550321.1">
    <property type="nucleotide sequence ID" value="NZ_BAABHW010000002.1"/>
</dbReference>
<dbReference type="EMBL" id="BAABHW010000002">
    <property type="protein sequence ID" value="GAA5072704.1"/>
    <property type="molecule type" value="Genomic_DNA"/>
</dbReference>
<accession>A0ABP9LBI7</accession>
<dbReference type="InterPro" id="IPR006279">
    <property type="entry name" value="SoxD"/>
</dbReference>
<proteinExistence type="predicted"/>
<protein>
    <submittedName>
        <fullName evidence="1">Sarcosine oxidase subunit delta</fullName>
    </submittedName>
</protein>
<evidence type="ECO:0000313" key="2">
    <source>
        <dbReference type="Proteomes" id="UP001499910"/>
    </source>
</evidence>
<dbReference type="Pfam" id="PF04267">
    <property type="entry name" value="SoxD"/>
    <property type="match status" value="1"/>
</dbReference>
<dbReference type="InterPro" id="IPR038561">
    <property type="entry name" value="SoxD_sf"/>
</dbReference>
<name>A0ABP9LBI7_9RHOB</name>
<dbReference type="Proteomes" id="UP001499910">
    <property type="component" value="Unassembled WGS sequence"/>
</dbReference>
<comment type="caution">
    <text evidence="1">The sequence shown here is derived from an EMBL/GenBank/DDBJ whole genome shotgun (WGS) entry which is preliminary data.</text>
</comment>
<reference evidence="2" key="1">
    <citation type="journal article" date="2019" name="Int. J. Syst. Evol. Microbiol.">
        <title>The Global Catalogue of Microorganisms (GCM) 10K type strain sequencing project: providing services to taxonomists for standard genome sequencing and annotation.</title>
        <authorList>
            <consortium name="The Broad Institute Genomics Platform"/>
            <consortium name="The Broad Institute Genome Sequencing Center for Infectious Disease"/>
            <person name="Wu L."/>
            <person name="Ma J."/>
        </authorList>
    </citation>
    <scope>NUCLEOTIDE SEQUENCE [LARGE SCALE GENOMIC DNA]</scope>
    <source>
        <strain evidence="2">JCM 18015</strain>
    </source>
</reference>
<sequence length="91" mass="10243">MRIPCPLCGDRDIREFTYKGHETYLCRPAAGSAPKLWDDYLHNRENPAGRTRDLWLHGQGCGAWLLVTRDTVTHEVFGATLAREEEASDAG</sequence>
<organism evidence="1 2">
    <name type="scientific">[Roseibacterium] beibuensis</name>
    <dbReference type="NCBI Taxonomy" id="1193142"/>
    <lineage>
        <taxon>Bacteria</taxon>
        <taxon>Pseudomonadati</taxon>
        <taxon>Pseudomonadota</taxon>
        <taxon>Alphaproteobacteria</taxon>
        <taxon>Rhodobacterales</taxon>
        <taxon>Roseobacteraceae</taxon>
        <taxon>Roseicyclus</taxon>
    </lineage>
</organism>
<evidence type="ECO:0000313" key="1">
    <source>
        <dbReference type="EMBL" id="GAA5072704.1"/>
    </source>
</evidence>
<keyword evidence="2" id="KW-1185">Reference proteome</keyword>